<dbReference type="Gene3D" id="3.30.420.10">
    <property type="entry name" value="Ribonuclease H-like superfamily/Ribonuclease H"/>
    <property type="match status" value="1"/>
</dbReference>
<evidence type="ECO:0008006" key="3">
    <source>
        <dbReference type="Google" id="ProtNLM"/>
    </source>
</evidence>
<gene>
    <name evidence="1" type="ORF">C1645_834430</name>
</gene>
<dbReference type="EMBL" id="QKYT01000606">
    <property type="protein sequence ID" value="RIA83033.1"/>
    <property type="molecule type" value="Genomic_DNA"/>
</dbReference>
<organism evidence="1 2">
    <name type="scientific">Glomus cerebriforme</name>
    <dbReference type="NCBI Taxonomy" id="658196"/>
    <lineage>
        <taxon>Eukaryota</taxon>
        <taxon>Fungi</taxon>
        <taxon>Fungi incertae sedis</taxon>
        <taxon>Mucoromycota</taxon>
        <taxon>Glomeromycotina</taxon>
        <taxon>Glomeromycetes</taxon>
        <taxon>Glomerales</taxon>
        <taxon>Glomeraceae</taxon>
        <taxon>Glomus</taxon>
    </lineage>
</organism>
<dbReference type="STRING" id="658196.A0A397S9L3"/>
<sequence>MSINTRSENPVLFINSIMRRKYKQVYNYKDNTSFRVPNWIQYMQTHNSAPERFKRANGGYMLRNTSRILKILPIHAKFQKSNICHSNPYYHAITKENILIASWVPLLPGYRIIGKLGVHWETNSDFFASMVKYLKLSGKISIPNILGLCNPIIIYNLQAKQLLSEWMQKTVEETNIRSTMLINTEQYLTIDVKFICKDALGVMTDNIKFHGLKENLNFNIMKVKGHSRNQENELADHFTKLGLTSSNIVSETWPSSTRAELCAIFTAILATSLDTSLTIYTDSQAAIDGIQFL</sequence>
<dbReference type="Proteomes" id="UP000265703">
    <property type="component" value="Unassembled WGS sequence"/>
</dbReference>
<keyword evidence="2" id="KW-1185">Reference proteome</keyword>
<dbReference type="AlphaFoldDB" id="A0A397S9L3"/>
<dbReference type="OrthoDB" id="2423345at2759"/>
<comment type="caution">
    <text evidence="1">The sequence shown here is derived from an EMBL/GenBank/DDBJ whole genome shotgun (WGS) entry which is preliminary data.</text>
</comment>
<protein>
    <recommendedName>
        <fullName evidence="3">RNase H type-1 domain-containing protein</fullName>
    </recommendedName>
</protein>
<proteinExistence type="predicted"/>
<evidence type="ECO:0000313" key="2">
    <source>
        <dbReference type="Proteomes" id="UP000265703"/>
    </source>
</evidence>
<name>A0A397S9L3_9GLOM</name>
<dbReference type="InterPro" id="IPR036397">
    <property type="entry name" value="RNaseH_sf"/>
</dbReference>
<reference evidence="1 2" key="1">
    <citation type="submission" date="2018-06" db="EMBL/GenBank/DDBJ databases">
        <title>Comparative genomics reveals the genomic features of Rhizophagus irregularis, R. cerebriforme, R. diaphanum and Gigaspora rosea, and their symbiotic lifestyle signature.</title>
        <authorList>
            <person name="Morin E."/>
            <person name="San Clemente H."/>
            <person name="Chen E.C.H."/>
            <person name="De La Providencia I."/>
            <person name="Hainaut M."/>
            <person name="Kuo A."/>
            <person name="Kohler A."/>
            <person name="Murat C."/>
            <person name="Tang N."/>
            <person name="Roy S."/>
            <person name="Loubradou J."/>
            <person name="Henrissat B."/>
            <person name="Grigoriev I.V."/>
            <person name="Corradi N."/>
            <person name="Roux C."/>
            <person name="Martin F.M."/>
        </authorList>
    </citation>
    <scope>NUCLEOTIDE SEQUENCE [LARGE SCALE GENOMIC DNA]</scope>
    <source>
        <strain evidence="1 2">DAOM 227022</strain>
    </source>
</reference>
<evidence type="ECO:0000313" key="1">
    <source>
        <dbReference type="EMBL" id="RIA83033.1"/>
    </source>
</evidence>
<accession>A0A397S9L3</accession>
<dbReference type="GO" id="GO:0003676">
    <property type="term" value="F:nucleic acid binding"/>
    <property type="evidence" value="ECO:0007669"/>
    <property type="project" value="InterPro"/>
</dbReference>